<protein>
    <submittedName>
        <fullName evidence="6">Transcriptional regulator CynR</fullName>
    </submittedName>
</protein>
<dbReference type="InterPro" id="IPR036388">
    <property type="entry name" value="WH-like_DNA-bd_sf"/>
</dbReference>
<dbReference type="InterPro" id="IPR000847">
    <property type="entry name" value="LysR_HTH_N"/>
</dbReference>
<dbReference type="Gene3D" id="1.10.10.10">
    <property type="entry name" value="Winged helix-like DNA-binding domain superfamily/Winged helix DNA-binding domain"/>
    <property type="match status" value="1"/>
</dbReference>
<dbReference type="AlphaFoldDB" id="A0AB33IU30"/>
<sequence>MELRQLRYFLKTAELLSFSEAAKALSITQSTLSQQIKHLEHELGVELFQRNSHEVQLTEAGEHMVPNARATLVSADTCVESINELKAIMTGTLNIGVTYTFSPLLTDALFDFTRHYPHVHMHIIYKPMSELMEMLQQRELDFVLAFKPSERYANIESHVLFSTRLTAVVRTGHALTRQSSVSLSELDCCDMVLPATGLQARNAFDRILADTDHHPHVLIELNDVEILLKLVRRSNYVSVLAETTIHDIEGVQGVPLASCDDSMEGCIHVRKNTYVKNSAREFYRMLSESDAIKRYSVLADLM</sequence>
<dbReference type="SUPFAM" id="SSF53850">
    <property type="entry name" value="Periplasmic binding protein-like II"/>
    <property type="match status" value="1"/>
</dbReference>
<dbReference type="GO" id="GO:0003677">
    <property type="term" value="F:DNA binding"/>
    <property type="evidence" value="ECO:0007669"/>
    <property type="project" value="UniProtKB-KW"/>
</dbReference>
<evidence type="ECO:0000256" key="4">
    <source>
        <dbReference type="ARBA" id="ARBA00023163"/>
    </source>
</evidence>
<keyword evidence="2" id="KW-0805">Transcription regulation</keyword>
<proteinExistence type="inferred from homology"/>
<dbReference type="PANTHER" id="PTHR30419">
    <property type="entry name" value="HTH-TYPE TRANSCRIPTIONAL REGULATOR YBHD"/>
    <property type="match status" value="1"/>
</dbReference>
<dbReference type="FunFam" id="1.10.10.10:FF:000001">
    <property type="entry name" value="LysR family transcriptional regulator"/>
    <property type="match status" value="1"/>
</dbReference>
<dbReference type="PRINTS" id="PR00039">
    <property type="entry name" value="HTHLYSR"/>
</dbReference>
<dbReference type="PROSITE" id="PS50931">
    <property type="entry name" value="HTH_LYSR"/>
    <property type="match status" value="1"/>
</dbReference>
<dbReference type="InterPro" id="IPR036390">
    <property type="entry name" value="WH_DNA-bd_sf"/>
</dbReference>
<accession>A0AB33IU30</accession>
<dbReference type="CDD" id="cd05466">
    <property type="entry name" value="PBP2_LTTR_substrate"/>
    <property type="match status" value="1"/>
</dbReference>
<dbReference type="InterPro" id="IPR005119">
    <property type="entry name" value="LysR_subst-bd"/>
</dbReference>
<gene>
    <name evidence="6" type="primary">cynR</name>
    <name evidence="6" type="ORF">GTC17253_20430</name>
</gene>
<organism evidence="6">
    <name type="scientific">Prevotella sp. GTC17253</name>
    <dbReference type="NCBI Taxonomy" id="3236793"/>
    <lineage>
        <taxon>Bacteria</taxon>
        <taxon>Pseudomonadati</taxon>
        <taxon>Bacteroidota</taxon>
        <taxon>Bacteroidia</taxon>
        <taxon>Bacteroidales</taxon>
        <taxon>Prevotellaceae</taxon>
        <taxon>Prevotella</taxon>
    </lineage>
</organism>
<evidence type="ECO:0000256" key="3">
    <source>
        <dbReference type="ARBA" id="ARBA00023125"/>
    </source>
</evidence>
<dbReference type="SUPFAM" id="SSF46785">
    <property type="entry name" value="Winged helix' DNA-binding domain"/>
    <property type="match status" value="1"/>
</dbReference>
<evidence type="ECO:0000313" key="6">
    <source>
        <dbReference type="EMBL" id="BFO72077.1"/>
    </source>
</evidence>
<comment type="similarity">
    <text evidence="1">Belongs to the LysR transcriptional regulatory family.</text>
</comment>
<dbReference type="Gene3D" id="3.40.190.290">
    <property type="match status" value="1"/>
</dbReference>
<dbReference type="Pfam" id="PF00126">
    <property type="entry name" value="HTH_1"/>
    <property type="match status" value="1"/>
</dbReference>
<evidence type="ECO:0000256" key="1">
    <source>
        <dbReference type="ARBA" id="ARBA00009437"/>
    </source>
</evidence>
<keyword evidence="3" id="KW-0238">DNA-binding</keyword>
<dbReference type="InterPro" id="IPR050950">
    <property type="entry name" value="HTH-type_LysR_regulators"/>
</dbReference>
<evidence type="ECO:0000256" key="2">
    <source>
        <dbReference type="ARBA" id="ARBA00023015"/>
    </source>
</evidence>
<keyword evidence="4" id="KW-0804">Transcription</keyword>
<name>A0AB33IU30_9BACT</name>
<dbReference type="GO" id="GO:0003700">
    <property type="term" value="F:DNA-binding transcription factor activity"/>
    <property type="evidence" value="ECO:0007669"/>
    <property type="project" value="InterPro"/>
</dbReference>
<dbReference type="EMBL" id="AP035785">
    <property type="protein sequence ID" value="BFO72077.1"/>
    <property type="molecule type" value="Genomic_DNA"/>
</dbReference>
<feature type="domain" description="HTH lysR-type" evidence="5">
    <location>
        <begin position="1"/>
        <end position="58"/>
    </location>
</feature>
<dbReference type="GO" id="GO:0005829">
    <property type="term" value="C:cytosol"/>
    <property type="evidence" value="ECO:0007669"/>
    <property type="project" value="TreeGrafter"/>
</dbReference>
<evidence type="ECO:0000259" key="5">
    <source>
        <dbReference type="PROSITE" id="PS50931"/>
    </source>
</evidence>
<reference evidence="6" key="1">
    <citation type="submission" date="2024-07" db="EMBL/GenBank/DDBJ databases">
        <title>Complete genome sequence of Prevotella sp. YM-2024 GTC17253.</title>
        <authorList>
            <person name="Hayashi M."/>
            <person name="Muto Y."/>
            <person name="Tanaka K."/>
            <person name="Niwa H."/>
        </authorList>
    </citation>
    <scope>NUCLEOTIDE SEQUENCE</scope>
    <source>
        <strain evidence="6">GTC17253</strain>
    </source>
</reference>
<dbReference type="Pfam" id="PF03466">
    <property type="entry name" value="LysR_substrate"/>
    <property type="match status" value="1"/>
</dbReference>